<dbReference type="GO" id="GO:0043565">
    <property type="term" value="F:sequence-specific DNA binding"/>
    <property type="evidence" value="ECO:0007669"/>
    <property type="project" value="InterPro"/>
</dbReference>
<dbReference type="NCBIfam" id="TIGR02531">
    <property type="entry name" value="yecD_yerC"/>
    <property type="match status" value="1"/>
</dbReference>
<comment type="caution">
    <text evidence="1">The sequence shown here is derived from an EMBL/GenBank/DDBJ whole genome shotgun (WGS) entry which is preliminary data.</text>
</comment>
<dbReference type="SUPFAM" id="SSF48295">
    <property type="entry name" value="TrpR-like"/>
    <property type="match status" value="1"/>
</dbReference>
<dbReference type="Pfam" id="PF01371">
    <property type="entry name" value="Trp_repressor"/>
    <property type="match status" value="1"/>
</dbReference>
<dbReference type="InterPro" id="IPR000831">
    <property type="entry name" value="Trp_repress"/>
</dbReference>
<dbReference type="InterPro" id="IPR013368">
    <property type="entry name" value="YecD_YerC"/>
</dbReference>
<evidence type="ECO:0000313" key="2">
    <source>
        <dbReference type="Proteomes" id="UP000704960"/>
    </source>
</evidence>
<dbReference type="InterPro" id="IPR010921">
    <property type="entry name" value="Trp_repressor/repl_initiator"/>
</dbReference>
<dbReference type="Gene3D" id="1.10.1270.10">
    <property type="entry name" value="TrpR-like"/>
    <property type="match status" value="1"/>
</dbReference>
<proteinExistence type="predicted"/>
<dbReference type="PANTHER" id="PTHR40080:SF1">
    <property type="entry name" value="TRPR-LIKE PROTEIN YERC_YECD"/>
    <property type="match status" value="1"/>
</dbReference>
<dbReference type="GO" id="GO:0003700">
    <property type="term" value="F:DNA-binding transcription factor activity"/>
    <property type="evidence" value="ECO:0007669"/>
    <property type="project" value="InterPro"/>
</dbReference>
<accession>A0A933DRF5</accession>
<organism evidence="1 2">
    <name type="scientific">Candidatus Sungiibacteriota bacterium</name>
    <dbReference type="NCBI Taxonomy" id="2750080"/>
    <lineage>
        <taxon>Bacteria</taxon>
        <taxon>Candidatus Sungiibacteriota</taxon>
    </lineage>
</organism>
<dbReference type="Proteomes" id="UP000704960">
    <property type="component" value="Unassembled WGS sequence"/>
</dbReference>
<reference evidence="1" key="1">
    <citation type="submission" date="2020-07" db="EMBL/GenBank/DDBJ databases">
        <title>Huge and variable diversity of episymbiotic CPR bacteria and DPANN archaea in groundwater ecosystems.</title>
        <authorList>
            <person name="He C.Y."/>
            <person name="Keren R."/>
            <person name="Whittaker M."/>
            <person name="Farag I.F."/>
            <person name="Doudna J."/>
            <person name="Cate J.H.D."/>
            <person name="Banfield J.F."/>
        </authorList>
    </citation>
    <scope>NUCLEOTIDE SEQUENCE</scope>
    <source>
        <strain evidence="1">NC_groundwater_1226_Ag_S-0.1um_59_124</strain>
    </source>
</reference>
<dbReference type="PANTHER" id="PTHR40080">
    <property type="entry name" value="LMO1763 PROTEIN"/>
    <property type="match status" value="1"/>
</dbReference>
<dbReference type="AlphaFoldDB" id="A0A933DRF5"/>
<gene>
    <name evidence="1" type="ORF">HY474_01480</name>
</gene>
<protein>
    <recommendedName>
        <fullName evidence="3">TrpR like protein, YerC/YecD</fullName>
    </recommendedName>
</protein>
<sequence>MAKFAEKLSRKERDQLLFEFFRGLGMVRGTEEVAKVFGDLVSRQELEMIAKRLKIATLLIEDKTYDEIRRHMKVSAPTIARVSAWLQQAGEGFRLLHARVKRAGGEVTRIHTPLQRKYPLYFWPQLLMQEISRIATERQRAKLLDVIDDFDHKTKLYKELRKSLSYPRT</sequence>
<name>A0A933DRF5_9BACT</name>
<evidence type="ECO:0000313" key="1">
    <source>
        <dbReference type="EMBL" id="MBI4132281.1"/>
    </source>
</evidence>
<evidence type="ECO:0008006" key="3">
    <source>
        <dbReference type="Google" id="ProtNLM"/>
    </source>
</evidence>
<dbReference type="EMBL" id="JACQMJ010000007">
    <property type="protein sequence ID" value="MBI4132281.1"/>
    <property type="molecule type" value="Genomic_DNA"/>
</dbReference>
<dbReference type="InterPro" id="IPR038116">
    <property type="entry name" value="TrpR-like_sf"/>
</dbReference>